<comment type="caution">
    <text evidence="1">The sequence shown here is derived from an EMBL/GenBank/DDBJ whole genome shotgun (WGS) entry which is preliminary data.</text>
</comment>
<reference evidence="2" key="1">
    <citation type="journal article" date="2019" name="IScience">
        <title>Narwhal Genome Reveals Long-Term Low Genetic Diversity despite Current Large Abundance Size.</title>
        <authorList>
            <person name="Westbury M.V."/>
            <person name="Petersen B."/>
            <person name="Garde E."/>
            <person name="Heide-Jorgensen M.P."/>
            <person name="Lorenzen E.D."/>
        </authorList>
    </citation>
    <scope>NUCLEOTIDE SEQUENCE [LARGE SCALE GENOMIC DNA]</scope>
</reference>
<dbReference type="AlphaFoldDB" id="A0A4U1EDX0"/>
<evidence type="ECO:0000313" key="2">
    <source>
        <dbReference type="Proteomes" id="UP000308365"/>
    </source>
</evidence>
<protein>
    <submittedName>
        <fullName evidence="1">Uncharacterized protein</fullName>
    </submittedName>
</protein>
<organism evidence="1 2">
    <name type="scientific">Monodon monoceros</name>
    <name type="common">Narwhal</name>
    <name type="synonym">Ceratodon monodon</name>
    <dbReference type="NCBI Taxonomy" id="40151"/>
    <lineage>
        <taxon>Eukaryota</taxon>
        <taxon>Metazoa</taxon>
        <taxon>Chordata</taxon>
        <taxon>Craniata</taxon>
        <taxon>Vertebrata</taxon>
        <taxon>Euteleostomi</taxon>
        <taxon>Mammalia</taxon>
        <taxon>Eutheria</taxon>
        <taxon>Laurasiatheria</taxon>
        <taxon>Artiodactyla</taxon>
        <taxon>Whippomorpha</taxon>
        <taxon>Cetacea</taxon>
        <taxon>Odontoceti</taxon>
        <taxon>Monodontidae</taxon>
        <taxon>Monodon</taxon>
    </lineage>
</organism>
<proteinExistence type="predicted"/>
<dbReference type="Proteomes" id="UP000308365">
    <property type="component" value="Unassembled WGS sequence"/>
</dbReference>
<dbReference type="EMBL" id="RWIC01002472">
    <property type="protein sequence ID" value="TKC33686.1"/>
    <property type="molecule type" value="Genomic_DNA"/>
</dbReference>
<evidence type="ECO:0000313" key="1">
    <source>
        <dbReference type="EMBL" id="TKC33686.1"/>
    </source>
</evidence>
<feature type="non-terminal residue" evidence="1">
    <location>
        <position position="1"/>
    </location>
</feature>
<sequence>DHAHITPEFRCNTGPGAEGPQRTVPVVKAAASLCALGPTTSAGGLSPAQGARLLAVVQAGGRELGETRLVAAHQGGLEEHLGTLKALLADGDELAVGELIVYTQILQAQAKLLLWLECRVAALFLDVLDDVQVVVRELVAGVVEQLQQRRLHVEQLMAHADLLAGVTSISYLRAALAHSGGDEVEQRVSAPTGPASEMACNTVAKQPQRHMLGRIKGHLWEEVAVSRTWHCWLDILGLSGLEASGIEEICESKIALESM</sequence>
<name>A0A4U1EDX0_MONMO</name>
<accession>A0A4U1EDX0</accession>
<gene>
    <name evidence="1" type="ORF">EI555_013685</name>
</gene>